<evidence type="ECO:0000313" key="2">
    <source>
        <dbReference type="Proteomes" id="UP000189177"/>
    </source>
</evidence>
<organism evidence="1 2">
    <name type="scientific">Thioalkalivibrio halophilus</name>
    <dbReference type="NCBI Taxonomy" id="252474"/>
    <lineage>
        <taxon>Bacteria</taxon>
        <taxon>Pseudomonadati</taxon>
        <taxon>Pseudomonadota</taxon>
        <taxon>Gammaproteobacteria</taxon>
        <taxon>Chromatiales</taxon>
        <taxon>Ectothiorhodospiraceae</taxon>
        <taxon>Thioalkalivibrio</taxon>
    </lineage>
</organism>
<reference evidence="1 2" key="1">
    <citation type="submission" date="2017-02" db="EMBL/GenBank/DDBJ databases">
        <title>Genomic diversity within the haloalkaliphilic genus Thioalkalivibrio.</title>
        <authorList>
            <person name="Ahn A.-C."/>
            <person name="Meier-Kolthoff J."/>
            <person name="Overmars L."/>
            <person name="Richter M."/>
            <person name="Woyke T."/>
            <person name="Sorokin D.Y."/>
            <person name="Muyzer G."/>
        </authorList>
    </citation>
    <scope>NUCLEOTIDE SEQUENCE [LARGE SCALE GENOMIC DNA]</scope>
    <source>
        <strain evidence="1 2">HL17</strain>
    </source>
</reference>
<gene>
    <name evidence="1" type="ORF">B1A74_03790</name>
</gene>
<dbReference type="RefSeq" id="WP_018945845.1">
    <property type="nucleotide sequence ID" value="NZ_MUZR01000009.1"/>
</dbReference>
<proteinExistence type="predicted"/>
<sequence>MSTFSEGNLQYPRNVSYNFSRYEDTTPVRVEAEGKRYVGQLLNHEPPYRVRVTEEIVTPGSARFIPVREIHLQSLDGVEYLHKGHHAH</sequence>
<dbReference type="EMBL" id="MUZR01000009">
    <property type="protein sequence ID" value="OOC10797.1"/>
    <property type="molecule type" value="Genomic_DNA"/>
</dbReference>
<keyword evidence="2" id="KW-1185">Reference proteome</keyword>
<name>A0A1V3A0B1_9GAMM</name>
<accession>A0A1V3A0B1</accession>
<evidence type="ECO:0000313" key="1">
    <source>
        <dbReference type="EMBL" id="OOC10797.1"/>
    </source>
</evidence>
<dbReference type="Proteomes" id="UP000189177">
    <property type="component" value="Unassembled WGS sequence"/>
</dbReference>
<dbReference type="STRING" id="252474.B1A74_03790"/>
<protein>
    <submittedName>
        <fullName evidence="1">Uncharacterized protein</fullName>
    </submittedName>
</protein>
<dbReference type="OrthoDB" id="5785493at2"/>
<dbReference type="AlphaFoldDB" id="A0A1V3A0B1"/>
<comment type="caution">
    <text evidence="1">The sequence shown here is derived from an EMBL/GenBank/DDBJ whole genome shotgun (WGS) entry which is preliminary data.</text>
</comment>